<reference evidence="3" key="2">
    <citation type="submission" date="2025-09" db="UniProtKB">
        <authorList>
            <consortium name="Ensembl"/>
        </authorList>
    </citation>
    <scope>IDENTIFICATION</scope>
</reference>
<organism evidence="3 4">
    <name type="scientific">Cyprinus carpio carpio</name>
    <dbReference type="NCBI Taxonomy" id="630221"/>
    <lineage>
        <taxon>Eukaryota</taxon>
        <taxon>Metazoa</taxon>
        <taxon>Chordata</taxon>
        <taxon>Craniata</taxon>
        <taxon>Vertebrata</taxon>
        <taxon>Euteleostomi</taxon>
        <taxon>Actinopterygii</taxon>
        <taxon>Neopterygii</taxon>
        <taxon>Teleostei</taxon>
        <taxon>Ostariophysi</taxon>
        <taxon>Cypriniformes</taxon>
        <taxon>Cyprinidae</taxon>
        <taxon>Cyprininae</taxon>
        <taxon>Cyprinus</taxon>
    </lineage>
</organism>
<evidence type="ECO:0000256" key="1">
    <source>
        <dbReference type="SAM" id="MobiDB-lite"/>
    </source>
</evidence>
<name>A0A9J8DE50_CYPCA</name>
<reference evidence="3" key="1">
    <citation type="submission" date="2025-08" db="UniProtKB">
        <authorList>
            <consortium name="Ensembl"/>
        </authorList>
    </citation>
    <scope>IDENTIFICATION</scope>
</reference>
<feature type="region of interest" description="Disordered" evidence="1">
    <location>
        <begin position="32"/>
        <end position="71"/>
    </location>
</feature>
<keyword evidence="2" id="KW-0732">Signal</keyword>
<keyword evidence="4" id="KW-1185">Reference proteome</keyword>
<dbReference type="AlphaFoldDB" id="A0A9J8DE50"/>
<evidence type="ECO:0000313" key="4">
    <source>
        <dbReference type="Proteomes" id="UP001108240"/>
    </source>
</evidence>
<feature type="signal peptide" evidence="2">
    <location>
        <begin position="1"/>
        <end position="18"/>
    </location>
</feature>
<dbReference type="Proteomes" id="UP001108240">
    <property type="component" value="Unplaced"/>
</dbReference>
<feature type="compositionally biased region" description="Polar residues" evidence="1">
    <location>
        <begin position="37"/>
        <end position="47"/>
    </location>
</feature>
<feature type="chain" id="PRO_5039938302" evidence="2">
    <location>
        <begin position="19"/>
        <end position="71"/>
    </location>
</feature>
<dbReference type="Ensembl" id="ENSCCRT00000180648.1">
    <property type="protein sequence ID" value="ENSCCRP00000180612.1"/>
    <property type="gene ID" value="ENSCCRG00000065232.1"/>
</dbReference>
<sequence>MDWHFFILSCLSLDSLNTKVILSPSLMQYIEPGTPPEESNSLRSGRSTPGAAPALQRRRPLRGRPFDLFLA</sequence>
<protein>
    <submittedName>
        <fullName evidence="3">Uncharacterized protein</fullName>
    </submittedName>
</protein>
<evidence type="ECO:0000313" key="3">
    <source>
        <dbReference type="Ensembl" id="ENSCCRP00000180612.1"/>
    </source>
</evidence>
<proteinExistence type="predicted"/>
<accession>A0A9J8DE50</accession>
<evidence type="ECO:0000256" key="2">
    <source>
        <dbReference type="SAM" id="SignalP"/>
    </source>
</evidence>